<feature type="signal peptide" evidence="1">
    <location>
        <begin position="1"/>
        <end position="25"/>
    </location>
</feature>
<organism evidence="2 3">
    <name type="scientific">Periweissella ghanensis</name>
    <dbReference type="NCBI Taxonomy" id="467997"/>
    <lineage>
        <taxon>Bacteria</taxon>
        <taxon>Bacillati</taxon>
        <taxon>Bacillota</taxon>
        <taxon>Bacilli</taxon>
        <taxon>Lactobacillales</taxon>
        <taxon>Lactobacillaceae</taxon>
        <taxon>Periweissella</taxon>
    </lineage>
</organism>
<evidence type="ECO:0000313" key="3">
    <source>
        <dbReference type="Proteomes" id="UP000789719"/>
    </source>
</evidence>
<dbReference type="Gene3D" id="3.40.50.1820">
    <property type="entry name" value="alpha/beta hydrolase"/>
    <property type="match status" value="1"/>
</dbReference>
<evidence type="ECO:0000313" key="2">
    <source>
        <dbReference type="EMBL" id="CAH0418870.1"/>
    </source>
</evidence>
<protein>
    <recommendedName>
        <fullName evidence="4">Alpha/beta hydrolase</fullName>
    </recommendedName>
</protein>
<proteinExistence type="predicted"/>
<gene>
    <name evidence="2" type="ORF">WGH24286_01313</name>
</gene>
<dbReference type="Proteomes" id="UP000789719">
    <property type="component" value="Unassembled WGS sequence"/>
</dbReference>
<comment type="caution">
    <text evidence="2">The sequence shown here is derived from an EMBL/GenBank/DDBJ whole genome shotgun (WGS) entry which is preliminary data.</text>
</comment>
<evidence type="ECO:0000256" key="1">
    <source>
        <dbReference type="SAM" id="SignalP"/>
    </source>
</evidence>
<keyword evidence="1" id="KW-0732">Signal</keyword>
<accession>A0ABM8ZC49</accession>
<dbReference type="EMBL" id="CAKKNT010000017">
    <property type="protein sequence ID" value="CAH0418870.1"/>
    <property type="molecule type" value="Genomic_DNA"/>
</dbReference>
<evidence type="ECO:0008006" key="4">
    <source>
        <dbReference type="Google" id="ProtNLM"/>
    </source>
</evidence>
<name>A0ABM8ZC49_9LACO</name>
<keyword evidence="3" id="KW-1185">Reference proteome</keyword>
<feature type="chain" id="PRO_5046297815" description="Alpha/beta hydrolase" evidence="1">
    <location>
        <begin position="26"/>
        <end position="284"/>
    </location>
</feature>
<sequence>MLNKNMFLISILTATLLILSGCTPAKELVKKAPADAQFSDVPTLFLHGFGGDADSMKPMIKSITAAKLGTETEIIHVQANDTLATSGTLTAKNNNPLINVVFDDSTNGNPAHNATVLRAIIEKLHHQYHFKQFNVVAHSMGNSTLAEYLLANANDPDLPTLNKYVAIASISNSFIGGNSGNTKASESPLLKTGEPTIKSTMFTHLEKLHTTFPQAAHVLNIFGNLDNGSNSDGRVPINSAQSLKYLTSPGASYQQHEYHGAAAQHSKLKRNPQVEKAVMRFLFE</sequence>
<dbReference type="Pfam" id="PF06028">
    <property type="entry name" value="DUF915"/>
    <property type="match status" value="1"/>
</dbReference>
<dbReference type="InterPro" id="IPR010315">
    <property type="entry name" value="DUF915_hydro-like"/>
</dbReference>
<reference evidence="2 3" key="1">
    <citation type="submission" date="2021-11" db="EMBL/GenBank/DDBJ databases">
        <authorList>
            <person name="Depoorter E."/>
        </authorList>
    </citation>
    <scope>NUCLEOTIDE SEQUENCE [LARGE SCALE GENOMIC DNA]</scope>
    <source>
        <strain evidence="2 3">LMG 24286</strain>
    </source>
</reference>
<dbReference type="PROSITE" id="PS51257">
    <property type="entry name" value="PROKAR_LIPOPROTEIN"/>
    <property type="match status" value="1"/>
</dbReference>
<dbReference type="InterPro" id="IPR029058">
    <property type="entry name" value="AB_hydrolase_fold"/>
</dbReference>
<dbReference type="RefSeq" id="WP_230098952.1">
    <property type="nucleotide sequence ID" value="NZ_CAKKNT010000017.1"/>
</dbReference>
<dbReference type="SUPFAM" id="SSF53474">
    <property type="entry name" value="alpha/beta-Hydrolases"/>
    <property type="match status" value="1"/>
</dbReference>